<protein>
    <recommendedName>
        <fullName evidence="3">Alpha/beta hydrolase</fullName>
    </recommendedName>
</protein>
<accession>A0ABN2PRV9</accession>
<evidence type="ECO:0000313" key="1">
    <source>
        <dbReference type="EMBL" id="GAA1928623.1"/>
    </source>
</evidence>
<organism evidence="1 2">
    <name type="scientific">Microbacterium aoyamense</name>
    <dbReference type="NCBI Taxonomy" id="344166"/>
    <lineage>
        <taxon>Bacteria</taxon>
        <taxon>Bacillati</taxon>
        <taxon>Actinomycetota</taxon>
        <taxon>Actinomycetes</taxon>
        <taxon>Micrococcales</taxon>
        <taxon>Microbacteriaceae</taxon>
        <taxon>Microbacterium</taxon>
    </lineage>
</organism>
<proteinExistence type="predicted"/>
<dbReference type="RefSeq" id="WP_248148729.1">
    <property type="nucleotide sequence ID" value="NZ_BAAAOF010000004.1"/>
</dbReference>
<name>A0ABN2PRV9_9MICO</name>
<dbReference type="EMBL" id="BAAAOF010000004">
    <property type="protein sequence ID" value="GAA1928623.1"/>
    <property type="molecule type" value="Genomic_DNA"/>
</dbReference>
<dbReference type="Proteomes" id="UP001501343">
    <property type="component" value="Unassembled WGS sequence"/>
</dbReference>
<dbReference type="InterPro" id="IPR029058">
    <property type="entry name" value="AB_hydrolase_fold"/>
</dbReference>
<reference evidence="1 2" key="1">
    <citation type="journal article" date="2019" name="Int. J. Syst. Evol. Microbiol.">
        <title>The Global Catalogue of Microorganisms (GCM) 10K type strain sequencing project: providing services to taxonomists for standard genome sequencing and annotation.</title>
        <authorList>
            <consortium name="The Broad Institute Genomics Platform"/>
            <consortium name="The Broad Institute Genome Sequencing Center for Infectious Disease"/>
            <person name="Wu L."/>
            <person name="Ma J."/>
        </authorList>
    </citation>
    <scope>NUCLEOTIDE SEQUENCE [LARGE SCALE GENOMIC DNA]</scope>
    <source>
        <strain evidence="1 2">JCM 14900</strain>
    </source>
</reference>
<evidence type="ECO:0008006" key="3">
    <source>
        <dbReference type="Google" id="ProtNLM"/>
    </source>
</evidence>
<evidence type="ECO:0000313" key="2">
    <source>
        <dbReference type="Proteomes" id="UP001501343"/>
    </source>
</evidence>
<sequence>MTSAFRNLAWWAQDYVYAGIWQVRAFFNRVDPTTYRTGERTPIVVIPGVYETWKFLQPLVEDAHAAGHPVHVLGRLRHNRHPVVESADSVAGYLEEHDLTDAVIAAHSKGGLIGKQVMIGPSGHRVRSMLAVATPFGGSRYANLMWGRTLRDFSTTDATILALTEQRDVNARIVSMYGHFDPHIPERSELPGATNIELDTGGHFRILDHPRVLAELLSLAD</sequence>
<dbReference type="Gene3D" id="3.40.50.1820">
    <property type="entry name" value="alpha/beta hydrolase"/>
    <property type="match status" value="1"/>
</dbReference>
<keyword evidence="2" id="KW-1185">Reference proteome</keyword>
<comment type="caution">
    <text evidence="1">The sequence shown here is derived from an EMBL/GenBank/DDBJ whole genome shotgun (WGS) entry which is preliminary data.</text>
</comment>
<gene>
    <name evidence="1" type="ORF">GCM10009775_20790</name>
</gene>
<dbReference type="SUPFAM" id="SSF53474">
    <property type="entry name" value="alpha/beta-Hydrolases"/>
    <property type="match status" value="1"/>
</dbReference>